<dbReference type="InterPro" id="IPR006450">
    <property type="entry name" value="Phage_HK97_gp6-like"/>
</dbReference>
<dbReference type="AlphaFoldDB" id="A0A6N9JRN8"/>
<sequence length="95" mass="11353">MSLKELKQYLRVDYTDDDSMIELMHDAVIDEMKELIPSFDPEKPTNRQKILICSYVKELYDHRDRMYNNGKITSDSTERIRYAIQSMMLKETLRG</sequence>
<dbReference type="Pfam" id="PF05135">
    <property type="entry name" value="Phage_connect_1"/>
    <property type="match status" value="1"/>
</dbReference>
<reference evidence="1 2" key="1">
    <citation type="journal article" date="2019" name="Nat. Med.">
        <title>A library of human gut bacterial isolates paired with longitudinal multiomics data enables mechanistic microbiome research.</title>
        <authorList>
            <person name="Poyet M."/>
            <person name="Groussin M."/>
            <person name="Gibbons S.M."/>
            <person name="Avila-Pacheco J."/>
            <person name="Jiang X."/>
            <person name="Kearney S.M."/>
            <person name="Perrotta A.R."/>
            <person name="Berdy B."/>
            <person name="Zhao S."/>
            <person name="Lieberman T.D."/>
            <person name="Swanson P.K."/>
            <person name="Smith M."/>
            <person name="Roesemann S."/>
            <person name="Alexander J.E."/>
            <person name="Rich S.A."/>
            <person name="Livny J."/>
            <person name="Vlamakis H."/>
            <person name="Clish C."/>
            <person name="Bullock K."/>
            <person name="Deik A."/>
            <person name="Scott J."/>
            <person name="Pierce K.A."/>
            <person name="Xavier R.J."/>
            <person name="Alm E.J."/>
        </authorList>
    </citation>
    <scope>NUCLEOTIDE SEQUENCE [LARGE SCALE GENOMIC DNA]</scope>
    <source>
        <strain evidence="1 2">BIOML-A1</strain>
    </source>
</reference>
<accession>A0A6N9JRN8</accession>
<gene>
    <name evidence="1" type="ORF">GT576_01080</name>
</gene>
<evidence type="ECO:0000313" key="2">
    <source>
        <dbReference type="Proteomes" id="UP000449249"/>
    </source>
</evidence>
<dbReference type="InterPro" id="IPR021146">
    <property type="entry name" value="Phage_gp6-like_head-tail"/>
</dbReference>
<comment type="caution">
    <text evidence="1">The sequence shown here is derived from an EMBL/GenBank/DDBJ whole genome shotgun (WGS) entry which is preliminary data.</text>
</comment>
<dbReference type="Gene3D" id="1.10.3230.30">
    <property type="entry name" value="Phage gp6-like head-tail connector protein"/>
    <property type="match status" value="1"/>
</dbReference>
<proteinExistence type="predicted"/>
<evidence type="ECO:0000313" key="1">
    <source>
        <dbReference type="EMBL" id="MZK08968.1"/>
    </source>
</evidence>
<dbReference type="Proteomes" id="UP000449249">
    <property type="component" value="Unassembled WGS sequence"/>
</dbReference>
<dbReference type="RefSeq" id="WP_005422851.1">
    <property type="nucleotide sequence ID" value="NZ_CP100126.1"/>
</dbReference>
<dbReference type="EMBL" id="WWSH01000001">
    <property type="protein sequence ID" value="MZK08968.1"/>
    <property type="molecule type" value="Genomic_DNA"/>
</dbReference>
<dbReference type="NCBIfam" id="TIGR01560">
    <property type="entry name" value="put_DNA_pack"/>
    <property type="match status" value="1"/>
</dbReference>
<protein>
    <submittedName>
        <fullName evidence="1">Phage gp6-like head-tail connector protein</fullName>
    </submittedName>
</protein>
<name>A0A6N9JRN8_9FIRM</name>
<organism evidence="1 2">
    <name type="scientific">Dorea longicatena</name>
    <dbReference type="NCBI Taxonomy" id="88431"/>
    <lineage>
        <taxon>Bacteria</taxon>
        <taxon>Bacillati</taxon>
        <taxon>Bacillota</taxon>
        <taxon>Clostridia</taxon>
        <taxon>Lachnospirales</taxon>
        <taxon>Lachnospiraceae</taxon>
        <taxon>Dorea</taxon>
    </lineage>
</organism>
<dbReference type="GeneID" id="79804100"/>
<dbReference type="CDD" id="cd08054">
    <property type="entry name" value="gp6"/>
    <property type="match status" value="1"/>
</dbReference>